<dbReference type="InterPro" id="IPR001303">
    <property type="entry name" value="Aldolase_II/adducin_N"/>
</dbReference>
<dbReference type="InterPro" id="IPR051017">
    <property type="entry name" value="Aldolase-II_Adducin_sf"/>
</dbReference>
<dbReference type="EMBL" id="LT854261">
    <property type="protein sequence ID" value="SMR58559.1"/>
    <property type="molecule type" value="Genomic_DNA"/>
</dbReference>
<dbReference type="PANTHER" id="PTHR10672:SF25">
    <property type="entry name" value="MEIOTICALLY UP-REGULATED GENE 14 PROTEIN"/>
    <property type="match status" value="1"/>
</dbReference>
<feature type="domain" description="Class II aldolase/adducin N-terminal" evidence="1">
    <location>
        <begin position="57"/>
        <end position="122"/>
    </location>
</feature>
<reference evidence="3" key="1">
    <citation type="submission" date="2017-05" db="EMBL/GenBank/DDBJ databases">
        <authorList>
            <person name="Song R."/>
            <person name="Chenine A.L."/>
            <person name="Ruprecht R.M."/>
        </authorList>
    </citation>
    <scope>NUCLEOTIDE SEQUENCE [LARGE SCALE GENOMIC DNA]</scope>
</reference>
<dbReference type="Pfam" id="PF00596">
    <property type="entry name" value="Aldolase_II"/>
    <property type="match status" value="1"/>
</dbReference>
<dbReference type="Proteomes" id="UP000245764">
    <property type="component" value="Chromosome 9"/>
</dbReference>
<evidence type="ECO:0000313" key="3">
    <source>
        <dbReference type="Proteomes" id="UP000245764"/>
    </source>
</evidence>
<dbReference type="InterPro" id="IPR036409">
    <property type="entry name" value="Aldolase_II/adducin_N_sf"/>
</dbReference>
<dbReference type="GO" id="GO:0005856">
    <property type="term" value="C:cytoskeleton"/>
    <property type="evidence" value="ECO:0007669"/>
    <property type="project" value="TreeGrafter"/>
</dbReference>
<evidence type="ECO:0000313" key="2">
    <source>
        <dbReference type="EMBL" id="SMR58559.1"/>
    </source>
</evidence>
<accession>A0A2H1GYC0</accession>
<dbReference type="GO" id="GO:0051015">
    <property type="term" value="F:actin filament binding"/>
    <property type="evidence" value="ECO:0007669"/>
    <property type="project" value="TreeGrafter"/>
</dbReference>
<sequence>MVSENNSRQTTANIENLPKPKHVLSPLEAMGHRGLAVDAIPKSESYATQRQWTLEYLAGACRVFGREGYAKGIAGHISVRDPEFHDRFWINPLAVHFSMMTISDLICLDMQGNVVGGNRRQPTQLV</sequence>
<dbReference type="Gene3D" id="3.40.225.10">
    <property type="entry name" value="Class II aldolase/adducin N-terminal domain"/>
    <property type="match status" value="1"/>
</dbReference>
<proteinExistence type="predicted"/>
<name>A0A2H1GYC0_ZYMTR</name>
<dbReference type="PANTHER" id="PTHR10672">
    <property type="entry name" value="ADDUCIN"/>
    <property type="match status" value="1"/>
</dbReference>
<protein>
    <recommendedName>
        <fullName evidence="1">Class II aldolase/adducin N-terminal domain-containing protein</fullName>
    </recommendedName>
</protein>
<evidence type="ECO:0000259" key="1">
    <source>
        <dbReference type="Pfam" id="PF00596"/>
    </source>
</evidence>
<dbReference type="SUPFAM" id="SSF53639">
    <property type="entry name" value="AraD/HMP-PK domain-like"/>
    <property type="match status" value="1"/>
</dbReference>
<gene>
    <name evidence="2" type="ORF">ZT1E4_G9294</name>
</gene>
<organism evidence="2 3">
    <name type="scientific">Zymoseptoria tritici ST99CH_1E4</name>
    <dbReference type="NCBI Taxonomy" id="1276532"/>
    <lineage>
        <taxon>Eukaryota</taxon>
        <taxon>Fungi</taxon>
        <taxon>Dikarya</taxon>
        <taxon>Ascomycota</taxon>
        <taxon>Pezizomycotina</taxon>
        <taxon>Dothideomycetes</taxon>
        <taxon>Dothideomycetidae</taxon>
        <taxon>Mycosphaerellales</taxon>
        <taxon>Mycosphaerellaceae</taxon>
        <taxon>Zymoseptoria</taxon>
    </lineage>
</organism>
<dbReference type="AlphaFoldDB" id="A0A2H1GYC0"/>